<reference evidence="2" key="1">
    <citation type="journal article" date="2020" name="Mol. Plant Microbe Interact.">
        <title>Genome Sequence of the Biocontrol Agent Coniothyrium minitans strain Conio (IMI 134523).</title>
        <authorList>
            <person name="Patel D."/>
            <person name="Shittu T.A."/>
            <person name="Baroncelli R."/>
            <person name="Muthumeenakshi S."/>
            <person name="Osborne T.H."/>
            <person name="Janganan T.K."/>
            <person name="Sreenivasaprasad S."/>
        </authorList>
    </citation>
    <scope>NUCLEOTIDE SEQUENCE</scope>
    <source>
        <strain evidence="2">Conio</strain>
    </source>
</reference>
<dbReference type="Proteomes" id="UP000756921">
    <property type="component" value="Unassembled WGS sequence"/>
</dbReference>
<evidence type="ECO:0000256" key="1">
    <source>
        <dbReference type="SAM" id="MobiDB-lite"/>
    </source>
</evidence>
<dbReference type="AlphaFoldDB" id="A0A9P6G7A8"/>
<name>A0A9P6G7A8_9PLEO</name>
<dbReference type="EMBL" id="WJXW01000014">
    <property type="protein sequence ID" value="KAF9730427.1"/>
    <property type="molecule type" value="Genomic_DNA"/>
</dbReference>
<keyword evidence="3" id="KW-1185">Reference proteome</keyword>
<evidence type="ECO:0000313" key="2">
    <source>
        <dbReference type="EMBL" id="KAF9730427.1"/>
    </source>
</evidence>
<comment type="caution">
    <text evidence="2">The sequence shown here is derived from an EMBL/GenBank/DDBJ whole genome shotgun (WGS) entry which is preliminary data.</text>
</comment>
<gene>
    <name evidence="2" type="ORF">PMIN01_11296</name>
</gene>
<sequence>MALKVFTSRPMLKGPQGIASMQEVFRLTSKGLGKIVKPDDIHPRRSERPAHSRQASSSSYNMHHRRGRSPMPRVSGTSKLYWKTAVEAREGIHKPKRLSFQGPTIRNPASELVMSDITSDTHKDADTAGRTLQGDGNIRCSSNKRDEVQSNRLPRHAHLFLVQLKANTKADIVLASAHAPGARWQQH</sequence>
<organism evidence="2 3">
    <name type="scientific">Paraphaeosphaeria minitans</name>
    <dbReference type="NCBI Taxonomy" id="565426"/>
    <lineage>
        <taxon>Eukaryota</taxon>
        <taxon>Fungi</taxon>
        <taxon>Dikarya</taxon>
        <taxon>Ascomycota</taxon>
        <taxon>Pezizomycotina</taxon>
        <taxon>Dothideomycetes</taxon>
        <taxon>Pleosporomycetidae</taxon>
        <taxon>Pleosporales</taxon>
        <taxon>Massarineae</taxon>
        <taxon>Didymosphaeriaceae</taxon>
        <taxon>Paraphaeosphaeria</taxon>
    </lineage>
</organism>
<protein>
    <submittedName>
        <fullName evidence="2">Uncharacterized protein</fullName>
    </submittedName>
</protein>
<feature type="compositionally biased region" description="Basic and acidic residues" evidence="1">
    <location>
        <begin position="36"/>
        <end position="50"/>
    </location>
</feature>
<feature type="region of interest" description="Disordered" evidence="1">
    <location>
        <begin position="35"/>
        <end position="76"/>
    </location>
</feature>
<evidence type="ECO:0000313" key="3">
    <source>
        <dbReference type="Proteomes" id="UP000756921"/>
    </source>
</evidence>
<accession>A0A9P6G7A8</accession>
<dbReference type="OrthoDB" id="10641548at2759"/>
<proteinExistence type="predicted"/>
<feature type="region of interest" description="Disordered" evidence="1">
    <location>
        <begin position="124"/>
        <end position="149"/>
    </location>
</feature>